<name>A0ABS8EY00_9FIRM</name>
<organism evidence="1 2">
    <name type="scientific">Hominisplanchenecus faecis</name>
    <dbReference type="NCBI Taxonomy" id="2885351"/>
    <lineage>
        <taxon>Bacteria</taxon>
        <taxon>Bacillati</taxon>
        <taxon>Bacillota</taxon>
        <taxon>Clostridia</taxon>
        <taxon>Lachnospirales</taxon>
        <taxon>Lachnospiraceae</taxon>
        <taxon>Hominisplanchenecus</taxon>
    </lineage>
</organism>
<proteinExistence type="predicted"/>
<protein>
    <submittedName>
        <fullName evidence="1">Uncharacterized protein</fullName>
    </submittedName>
</protein>
<sequence length="68" mass="7788">MSGGIYEAMTAKMQIDRLIRVPFREDITTGHYAVIAGQTYKILQVQTIADCRPKSMDISMQKIRQRGR</sequence>
<keyword evidence="2" id="KW-1185">Reference proteome</keyword>
<evidence type="ECO:0000313" key="2">
    <source>
        <dbReference type="Proteomes" id="UP001299235"/>
    </source>
</evidence>
<reference evidence="1 2" key="1">
    <citation type="submission" date="2021-10" db="EMBL/GenBank/DDBJ databases">
        <title>Anaerobic single-cell dispensing facilitates the cultivation of human gut bacteria.</title>
        <authorList>
            <person name="Afrizal A."/>
        </authorList>
    </citation>
    <scope>NUCLEOTIDE SEQUENCE [LARGE SCALE GENOMIC DNA]</scope>
    <source>
        <strain evidence="1 2">CLA-AA-H246</strain>
    </source>
</reference>
<accession>A0ABS8EY00</accession>
<dbReference type="EMBL" id="JAJEQE010000055">
    <property type="protein sequence ID" value="MCC2150085.1"/>
    <property type="molecule type" value="Genomic_DNA"/>
</dbReference>
<comment type="caution">
    <text evidence="1">The sequence shown here is derived from an EMBL/GenBank/DDBJ whole genome shotgun (WGS) entry which is preliminary data.</text>
</comment>
<dbReference type="Proteomes" id="UP001299235">
    <property type="component" value="Unassembled WGS sequence"/>
</dbReference>
<evidence type="ECO:0000313" key="1">
    <source>
        <dbReference type="EMBL" id="MCC2150085.1"/>
    </source>
</evidence>
<gene>
    <name evidence="1" type="ORF">LKD42_12690</name>
</gene>